<name>A0A1V3BV83_9ACTN</name>
<feature type="compositionally biased region" description="Pro residues" evidence="1">
    <location>
        <begin position="667"/>
        <end position="679"/>
    </location>
</feature>
<dbReference type="STRING" id="501010.NOSIN_00260"/>
<feature type="region of interest" description="Disordered" evidence="1">
    <location>
        <begin position="1143"/>
        <end position="1247"/>
    </location>
</feature>
<feature type="region of interest" description="Disordered" evidence="1">
    <location>
        <begin position="662"/>
        <end position="893"/>
    </location>
</feature>
<feature type="compositionally biased region" description="Basic and acidic residues" evidence="1">
    <location>
        <begin position="1161"/>
        <end position="1171"/>
    </location>
</feature>
<dbReference type="Proteomes" id="UP000189004">
    <property type="component" value="Unassembled WGS sequence"/>
</dbReference>
<accession>A0A1V3BV83</accession>
<keyword evidence="3" id="KW-1185">Reference proteome</keyword>
<feature type="compositionally biased region" description="Basic and acidic residues" evidence="1">
    <location>
        <begin position="1143"/>
        <end position="1154"/>
    </location>
</feature>
<feature type="compositionally biased region" description="Pro residues" evidence="1">
    <location>
        <begin position="796"/>
        <end position="812"/>
    </location>
</feature>
<feature type="compositionally biased region" description="Acidic residues" evidence="1">
    <location>
        <begin position="750"/>
        <end position="770"/>
    </location>
</feature>
<comment type="caution">
    <text evidence="2">The sequence shown here is derived from an EMBL/GenBank/DDBJ whole genome shotgun (WGS) entry which is preliminary data.</text>
</comment>
<sequence>MNPSLSFEDQEHLRAGAGTFEAPYIFRSPDEYWMVVASDPRTGRHAAARFNADLGDDTAHGHRQRVQELKDMMGLTGYTARERAVALAKAWKRIHREVNGPARPARRAPRRQWPYEPKENGVGATVTFEVDGEQLTGQVWATSPRARSRYVATDDQRLFHVHIDTLTGHRVNPHTDLNTAYSENAPTAVPAPAPQEPAAAAEPPAMEKPDPLADEIRPGSNFEAVMRAEDLLRQGEFQLARAYARREANDPILGPDLDKVQRLHRRLDPVESLQALVDREAGEVYTLARRAGARTDEQVRARRRQAHEEHVSWLLDVLPPGSLHQARARRLEAELRAEDHTHINDQIRTLAQTEEAERGPIRTELLDDLYALSRTAPAEDVAALLARANLNDPTEAGVRESLRAQLTLPAADAPAFADVMVIDHDTRTWHLSPTTPGSVRSVLAEHGFSGTYSRTDPWLTLTEDLGMEALRERMGSLYTTLDQLPEAPPRASATLWRARVSATLDEHESVRRARMDEAQARAQERIGQLMGEGEMRQAFAVVHEHIAELRANAFLPGVLERSPQFEDLYLEVFTEADRRRELLDVELATLPDDETTLERMAAEYRRQCPHLDEQTIAETVGLAPPDIISLTGILHADQEAPAIEAAAAPPRTLTREALREMDRLSAPSPPSPAPTPETPSVPSRQGDTPVANDEPSLFPDLDTPTPEPAQSPTPAPAAADDAAQQDTTPEPEAPQADTADEPAPAQESPAPEEPEPATEDAPSPEEEALAEQERLAAWESIADAEDVEEAPAAAAPVPPQEEPAPAPNPNPEPDSAAQEASEAADESTPEPDLDIERERLAANLGTGPGRRATIGLTDDDTGSEPDGPAQAAAGRRATIFVPGDADTGPAPDPVRVQEVEREEPPAMERIDGRQLRAAHSAWGDLYRRRGWKAATDRVDPDVYAKMRRDFEKVLKRGTDVQLVMPTNDPERVVEFAAMAREHGYEITLAARITPDAQRKLSQLEALDQHLHARTIHQAVHPDHHQREAQNLEKILTQAHEQKLVNRIALYPREGSQPAWGTHLIHDPAAENPERGRVWSSSEPVLAGMRRLQGAELSDGEKSRLRESVEQLTRRLPGTDQVAGDYAHARTHLADGLNDLRSELKMPPADEDRARRVTVQTNEREDLRREPTAENGKSAPTRNRVRGARTGADGEGAPAPSRVRGPRTGVSGAAIDGPVPEGSPHPEGHTQAPPAHTEQQRRTMTRTP</sequence>
<gene>
    <name evidence="2" type="ORF">NOSIN_00260</name>
</gene>
<reference evidence="3" key="1">
    <citation type="submission" date="2016-08" db="EMBL/GenBank/DDBJ databases">
        <authorList>
            <person name="Tokovenko B."/>
            <person name="Kalinowski J."/>
        </authorList>
    </citation>
    <scope>NUCLEOTIDE SEQUENCE [LARGE SCALE GENOMIC DNA]</scope>
    <source>
        <strain evidence="3">UTMC102</strain>
    </source>
</reference>
<dbReference type="Gene3D" id="3.40.50.300">
    <property type="entry name" value="P-loop containing nucleotide triphosphate hydrolases"/>
    <property type="match status" value="1"/>
</dbReference>
<feature type="compositionally biased region" description="Low complexity" evidence="1">
    <location>
        <begin position="882"/>
        <end position="893"/>
    </location>
</feature>
<dbReference type="InterPro" id="IPR027417">
    <property type="entry name" value="P-loop_NTPase"/>
</dbReference>
<protein>
    <submittedName>
        <fullName evidence="2">Uncharacterized protein</fullName>
    </submittedName>
</protein>
<dbReference type="PANTHER" id="PTHR45725">
    <property type="entry name" value="FORMIN HOMOLOGY 2 FAMILY MEMBER"/>
    <property type="match status" value="1"/>
</dbReference>
<evidence type="ECO:0000313" key="3">
    <source>
        <dbReference type="Proteomes" id="UP000189004"/>
    </source>
</evidence>
<dbReference type="PANTHER" id="PTHR45725:SF1">
    <property type="entry name" value="DISHEVELLED ASSOCIATED ACTIVATOR OF MORPHOGENESIS, ISOFORM D"/>
    <property type="match status" value="1"/>
</dbReference>
<evidence type="ECO:0000313" key="2">
    <source>
        <dbReference type="EMBL" id="OOC52461.1"/>
    </source>
</evidence>
<evidence type="ECO:0000256" key="1">
    <source>
        <dbReference type="SAM" id="MobiDB-lite"/>
    </source>
</evidence>
<feature type="region of interest" description="Disordered" evidence="1">
    <location>
        <begin position="185"/>
        <end position="209"/>
    </location>
</feature>
<feature type="compositionally biased region" description="Low complexity" evidence="1">
    <location>
        <begin position="716"/>
        <end position="728"/>
    </location>
</feature>
<dbReference type="InterPro" id="IPR051425">
    <property type="entry name" value="Formin_Homology"/>
</dbReference>
<proteinExistence type="predicted"/>
<feature type="compositionally biased region" description="Acidic residues" evidence="1">
    <location>
        <begin position="822"/>
        <end position="833"/>
    </location>
</feature>
<organism evidence="2 3">
    <name type="scientific">Nocardiopsis sinuspersici</name>
    <dbReference type="NCBI Taxonomy" id="501010"/>
    <lineage>
        <taxon>Bacteria</taxon>
        <taxon>Bacillati</taxon>
        <taxon>Actinomycetota</taxon>
        <taxon>Actinomycetes</taxon>
        <taxon>Streptosporangiales</taxon>
        <taxon>Nocardiopsidaceae</taxon>
        <taxon>Nocardiopsis</taxon>
    </lineage>
</organism>
<feature type="compositionally biased region" description="Pro residues" evidence="1">
    <location>
        <begin position="705"/>
        <end position="715"/>
    </location>
</feature>
<dbReference type="AlphaFoldDB" id="A0A1V3BV83"/>
<dbReference type="EMBL" id="MCOK01000001">
    <property type="protein sequence ID" value="OOC52461.1"/>
    <property type="molecule type" value="Genomic_DNA"/>
</dbReference>